<feature type="transmembrane region" description="Helical" evidence="2">
    <location>
        <begin position="118"/>
        <end position="138"/>
    </location>
</feature>
<dbReference type="PANTHER" id="PTHR45890">
    <property type="entry name" value="AARF DOMAIN CONTAINING KINASE 2 (PREDICTED)"/>
    <property type="match status" value="1"/>
</dbReference>
<gene>
    <name evidence="4" type="ORF">ASIM_LOCUS13345</name>
</gene>
<dbReference type="AlphaFoldDB" id="A0A0M3JZI4"/>
<keyword evidence="2" id="KW-1133">Transmembrane helix</keyword>
<reference evidence="4 5" key="2">
    <citation type="submission" date="2018-11" db="EMBL/GenBank/DDBJ databases">
        <authorList>
            <consortium name="Pathogen Informatics"/>
        </authorList>
    </citation>
    <scope>NUCLEOTIDE SEQUENCE [LARGE SCALE GENOMIC DNA]</scope>
</reference>
<name>A0A0M3JZI4_ANISI</name>
<feature type="transmembrane region" description="Helical" evidence="2">
    <location>
        <begin position="55"/>
        <end position="76"/>
    </location>
</feature>
<keyword evidence="2" id="KW-0812">Transmembrane</keyword>
<keyword evidence="2" id="KW-0472">Membrane</keyword>
<evidence type="ECO:0000313" key="6">
    <source>
        <dbReference type="WBParaSite" id="ASIM_0001391701-mRNA-1"/>
    </source>
</evidence>
<dbReference type="WBParaSite" id="ASIM_0001391701-mRNA-1">
    <property type="protein sequence ID" value="ASIM_0001391701-mRNA-1"/>
    <property type="gene ID" value="ASIM_0001391701"/>
</dbReference>
<dbReference type="PANTHER" id="PTHR45890:SF1">
    <property type="entry name" value="AARF DOMAIN CONTAINING KINASE 2"/>
    <property type="match status" value="1"/>
</dbReference>
<accession>A0A0M3JZI4</accession>
<evidence type="ECO:0000256" key="2">
    <source>
        <dbReference type="SAM" id="Phobius"/>
    </source>
</evidence>
<dbReference type="Pfam" id="PF03109">
    <property type="entry name" value="ABC1"/>
    <property type="match status" value="1"/>
</dbReference>
<evidence type="ECO:0000256" key="1">
    <source>
        <dbReference type="ARBA" id="ARBA00009670"/>
    </source>
</evidence>
<evidence type="ECO:0000313" key="4">
    <source>
        <dbReference type="EMBL" id="VDK49475.1"/>
    </source>
</evidence>
<dbReference type="EMBL" id="UYRR01031368">
    <property type="protein sequence ID" value="VDK49475.1"/>
    <property type="molecule type" value="Genomic_DNA"/>
</dbReference>
<protein>
    <submittedName>
        <fullName evidence="6">ABC1 domain-containing protein</fullName>
    </submittedName>
</protein>
<organism evidence="6">
    <name type="scientific">Anisakis simplex</name>
    <name type="common">Herring worm</name>
    <dbReference type="NCBI Taxonomy" id="6269"/>
    <lineage>
        <taxon>Eukaryota</taxon>
        <taxon>Metazoa</taxon>
        <taxon>Ecdysozoa</taxon>
        <taxon>Nematoda</taxon>
        <taxon>Chromadorea</taxon>
        <taxon>Rhabditida</taxon>
        <taxon>Spirurina</taxon>
        <taxon>Ascaridomorpha</taxon>
        <taxon>Ascaridoidea</taxon>
        <taxon>Anisakidae</taxon>
        <taxon>Anisakis</taxon>
        <taxon>Anisakis simplex complex</taxon>
    </lineage>
</organism>
<dbReference type="InterPro" id="IPR052402">
    <property type="entry name" value="ADCK_kinase"/>
</dbReference>
<dbReference type="Proteomes" id="UP000267096">
    <property type="component" value="Unassembled WGS sequence"/>
</dbReference>
<proteinExistence type="inferred from homology"/>
<dbReference type="InterPro" id="IPR011009">
    <property type="entry name" value="Kinase-like_dom_sf"/>
</dbReference>
<dbReference type="GO" id="GO:0005739">
    <property type="term" value="C:mitochondrion"/>
    <property type="evidence" value="ECO:0007669"/>
    <property type="project" value="TreeGrafter"/>
</dbReference>
<keyword evidence="5" id="KW-1185">Reference proteome</keyword>
<dbReference type="InterPro" id="IPR004147">
    <property type="entry name" value="ABC1_dom"/>
</dbReference>
<comment type="similarity">
    <text evidence="1">Belongs to the protein kinase superfamily. ADCK protein kinase family.</text>
</comment>
<evidence type="ECO:0000313" key="5">
    <source>
        <dbReference type="Proteomes" id="UP000267096"/>
    </source>
</evidence>
<evidence type="ECO:0000259" key="3">
    <source>
        <dbReference type="Pfam" id="PF03109"/>
    </source>
</evidence>
<dbReference type="SUPFAM" id="SSF56112">
    <property type="entry name" value="Protein kinase-like (PK-like)"/>
    <property type="match status" value="1"/>
</dbReference>
<feature type="domain" description="ABC1 atypical kinase-like" evidence="3">
    <location>
        <begin position="282"/>
        <end position="436"/>
    </location>
</feature>
<reference evidence="6" key="1">
    <citation type="submission" date="2017-02" db="UniProtKB">
        <authorList>
            <consortium name="WormBaseParasite"/>
        </authorList>
    </citation>
    <scope>IDENTIFICATION</scope>
</reference>
<dbReference type="OrthoDB" id="427480at2759"/>
<sequence>MQGVLRISKWIIESNFSRSFTRSHYSSTAFSNAYRRFLPRFNKFDYGKTKLFREFYLIGLAFGGGLFVKTSLLRIIRCDAIAAQVREKSVQSSPWLISSEIGTVEHNIDLTAQRNRNVLLRFIVYVFGTTIWIIKVTFRIIELTVHFTPLALTYPLSLCSDRMELIWWNFALWTIQKSGPTMIKLGQWASTRRDIFSKQFCDKLASLHTKTTNRKWSKASEAALDALFSGLDWRQFIVSIQLEPVGSGCIAQVYKAKVDLEILHSVTGIQFNTDKEEKQFLDVAIKVAEANMHERIAVDLSILRYFSRFAEMVVPGLSLVNPTSCLEQFETVLKRQVNLCSEARALKRFSQNFDVNKTGIRFPSVLCYSNDVIMETFEEGMYVNRLVTGDHEILANQASSVKRRVALIGARALLKMIFVDNFVHGDLHPGNILIRFNDRNGGAKDVHHAPRSETLFEKLADWFRDTLGLVHEPRIRFTENPQYEDDPVLVILDTGIAIEETPKNLRNLRALFRAIVEKRGHDVGQLLLDHAPQHHCKEPEQFCREIDAVVQIARSKGSLRTLNISELLSQLFSIVSRYHVGLETSFTTVVGAVMVLEGFGRSLDPDLDLFQCARPYLLSVVH</sequence>